<evidence type="ECO:0000313" key="2">
    <source>
        <dbReference type="Proteomes" id="UP001364695"/>
    </source>
</evidence>
<evidence type="ECO:0000313" key="1">
    <source>
        <dbReference type="EMBL" id="MEJ7138507.1"/>
    </source>
</evidence>
<reference evidence="1" key="1">
    <citation type="submission" date="2023-10" db="EMBL/GenBank/DDBJ databases">
        <title>Amphibacter perezi, gen. nov., sp. nov. a novel taxa of the family Comamonadaceae, class Betaproteobacteria isolated from the skin microbiota of Pelophylax perezi from different populations.</title>
        <authorList>
            <person name="Costa S."/>
            <person name="Proenca D.N."/>
            <person name="Lopes I."/>
            <person name="Morais P.V."/>
        </authorList>
    </citation>
    <scope>NUCLEOTIDE SEQUENCE</scope>
    <source>
        <strain evidence="1">SL12-8</strain>
    </source>
</reference>
<name>A0ACC6P2Z1_9BURK</name>
<sequence>MPDAVGQRPQRQLNLPLLPETEPRLATLRPGPNALALQQVLQWLDDLPAGPDADASSVVSPLFVCGPQGSGKTHVLRALYAELQSRGVGCAWFDPRADWTPVRQPHWRVLFFDGLDAVQGDGVAARARQETLFALMGQVWSAGGTWVGSAQPAPGRLALRDDVRTRLASGTVCAWQPPGEADMARILQDLADERGLHLPPEVLSDMLARLPCRLSVLRGVLVQLDEWTLSQHRAITRPMLRQWLAQAGPLTDPLSGL</sequence>
<protein>
    <submittedName>
        <fullName evidence="1">Uncharacterized protein</fullName>
    </submittedName>
</protein>
<proteinExistence type="predicted"/>
<dbReference type="EMBL" id="JAWDIE010000011">
    <property type="protein sequence ID" value="MEJ7138507.1"/>
    <property type="molecule type" value="Genomic_DNA"/>
</dbReference>
<comment type="caution">
    <text evidence="1">The sequence shown here is derived from an EMBL/GenBank/DDBJ whole genome shotgun (WGS) entry which is preliminary data.</text>
</comment>
<dbReference type="Proteomes" id="UP001364695">
    <property type="component" value="Unassembled WGS sequence"/>
</dbReference>
<keyword evidence="2" id="KW-1185">Reference proteome</keyword>
<gene>
    <name evidence="1" type="ORF">RV045_08695</name>
</gene>
<accession>A0ACC6P2Z1</accession>
<organism evidence="1 2">
    <name type="scientific">Amphibiibacter pelophylacis</name>
    <dbReference type="NCBI Taxonomy" id="1799477"/>
    <lineage>
        <taxon>Bacteria</taxon>
        <taxon>Pseudomonadati</taxon>
        <taxon>Pseudomonadota</taxon>
        <taxon>Betaproteobacteria</taxon>
        <taxon>Burkholderiales</taxon>
        <taxon>Sphaerotilaceae</taxon>
        <taxon>Amphibiibacter</taxon>
    </lineage>
</organism>